<dbReference type="Proteomes" id="UP000634136">
    <property type="component" value="Unassembled WGS sequence"/>
</dbReference>
<dbReference type="AlphaFoldDB" id="A0A834WRU2"/>
<name>A0A834WRU2_9FABA</name>
<comment type="caution">
    <text evidence="1">The sequence shown here is derived from an EMBL/GenBank/DDBJ whole genome shotgun (WGS) entry which is preliminary data.</text>
</comment>
<dbReference type="PANTHER" id="PTHR33789">
    <property type="entry name" value="LACHRYMATORY-FACTOR SYNTHASE"/>
    <property type="match status" value="1"/>
</dbReference>
<dbReference type="InterPro" id="IPR023393">
    <property type="entry name" value="START-like_dom_sf"/>
</dbReference>
<gene>
    <name evidence="1" type="ORF">G2W53_012439</name>
</gene>
<dbReference type="InterPro" id="IPR053249">
    <property type="entry name" value="LFS"/>
</dbReference>
<organism evidence="1 2">
    <name type="scientific">Senna tora</name>
    <dbReference type="NCBI Taxonomy" id="362788"/>
    <lineage>
        <taxon>Eukaryota</taxon>
        <taxon>Viridiplantae</taxon>
        <taxon>Streptophyta</taxon>
        <taxon>Embryophyta</taxon>
        <taxon>Tracheophyta</taxon>
        <taxon>Spermatophyta</taxon>
        <taxon>Magnoliopsida</taxon>
        <taxon>eudicotyledons</taxon>
        <taxon>Gunneridae</taxon>
        <taxon>Pentapetalae</taxon>
        <taxon>rosids</taxon>
        <taxon>fabids</taxon>
        <taxon>Fabales</taxon>
        <taxon>Fabaceae</taxon>
        <taxon>Caesalpinioideae</taxon>
        <taxon>Cassia clade</taxon>
        <taxon>Senna</taxon>
    </lineage>
</organism>
<dbReference type="Pfam" id="PF10604">
    <property type="entry name" value="Polyketide_cyc2"/>
    <property type="match status" value="1"/>
</dbReference>
<dbReference type="Gene3D" id="3.30.530.20">
    <property type="match status" value="1"/>
</dbReference>
<dbReference type="OrthoDB" id="1929286at2759"/>
<evidence type="ECO:0000313" key="2">
    <source>
        <dbReference type="Proteomes" id="UP000634136"/>
    </source>
</evidence>
<dbReference type="PANTHER" id="PTHR33789:SF11">
    <property type="entry name" value="OS05G0202300 PROTEIN"/>
    <property type="match status" value="1"/>
</dbReference>
<reference evidence="1" key="1">
    <citation type="submission" date="2020-09" db="EMBL/GenBank/DDBJ databases">
        <title>Genome-Enabled Discovery of Anthraquinone Biosynthesis in Senna tora.</title>
        <authorList>
            <person name="Kang S.-H."/>
            <person name="Pandey R.P."/>
            <person name="Lee C.-M."/>
            <person name="Sim J.-S."/>
            <person name="Jeong J.-T."/>
            <person name="Choi B.-S."/>
            <person name="Jung M."/>
            <person name="Ginzburg D."/>
            <person name="Zhao K."/>
            <person name="Won S.Y."/>
            <person name="Oh T.-J."/>
            <person name="Yu Y."/>
            <person name="Kim N.-H."/>
            <person name="Lee O.R."/>
            <person name="Lee T.-H."/>
            <person name="Bashyal P."/>
            <person name="Kim T.-S."/>
            <person name="Lee W.-H."/>
            <person name="Kawkins C."/>
            <person name="Kim C.-K."/>
            <person name="Kim J.S."/>
            <person name="Ahn B.O."/>
            <person name="Rhee S.Y."/>
            <person name="Sohng J.K."/>
        </authorList>
    </citation>
    <scope>NUCLEOTIDE SEQUENCE</scope>
    <source>
        <tissue evidence="1">Leaf</tissue>
    </source>
</reference>
<dbReference type="SUPFAM" id="SSF55961">
    <property type="entry name" value="Bet v1-like"/>
    <property type="match status" value="1"/>
</dbReference>
<evidence type="ECO:0000313" key="1">
    <source>
        <dbReference type="EMBL" id="KAF7830106.1"/>
    </source>
</evidence>
<dbReference type="FunFam" id="3.30.530.20:FF:000064">
    <property type="entry name" value="Lachrymatory-factor synthase"/>
    <property type="match status" value="1"/>
</dbReference>
<dbReference type="InterPro" id="IPR019587">
    <property type="entry name" value="Polyketide_cyclase/dehydratase"/>
</dbReference>
<keyword evidence="2" id="KW-1185">Reference proteome</keyword>
<dbReference type="CDD" id="cd07821">
    <property type="entry name" value="PYR_PYL_RCAR_like"/>
    <property type="match status" value="1"/>
</dbReference>
<dbReference type="EMBL" id="JAAIUW010000005">
    <property type="protein sequence ID" value="KAF7830106.1"/>
    <property type="molecule type" value="Genomic_DNA"/>
</dbReference>
<protein>
    <submittedName>
        <fullName evidence="1">Lachrymatory-factor synthase-like</fullName>
    </submittedName>
</protein>
<accession>A0A834WRU2</accession>
<dbReference type="GO" id="GO:0004864">
    <property type="term" value="F:protein phosphatase inhibitor activity"/>
    <property type="evidence" value="ECO:0007669"/>
    <property type="project" value="UniProtKB-ARBA"/>
</dbReference>
<proteinExistence type="predicted"/>
<sequence>MSKWEGKISAQVGNTEAEQVWPLLADFCNFHKWFPMDTCRQVDGEAGVIRYCEGTLRDEGEERRVWAKEKLLVLDPIQRYVTYEVVDNNMGFKSYVATMKVLPKLKDEEGGCKIEWSFVCDLVEGWTYEALLSYFHSSLNYMVNKMEQAFSLTH</sequence>